<feature type="domain" description="D-isomer specific 2-hydroxyacid dehydrogenase NAD-binding" evidence="4">
    <location>
        <begin position="119"/>
        <end position="295"/>
    </location>
</feature>
<dbReference type="PROSITE" id="PS00671">
    <property type="entry name" value="D_2_HYDROXYACID_DH_3"/>
    <property type="match status" value="1"/>
</dbReference>
<evidence type="ECO:0000259" key="4">
    <source>
        <dbReference type="Pfam" id="PF02826"/>
    </source>
</evidence>
<dbReference type="InterPro" id="IPR029753">
    <property type="entry name" value="D-isomer_DH_CS"/>
</dbReference>
<dbReference type="FunFam" id="3.40.50.720:FF:000203">
    <property type="entry name" value="D-3-phosphoglycerate dehydrogenase (SerA)"/>
    <property type="match status" value="1"/>
</dbReference>
<evidence type="ECO:0000256" key="1">
    <source>
        <dbReference type="ARBA" id="ARBA00005854"/>
    </source>
</evidence>
<dbReference type="PROSITE" id="PS00670">
    <property type="entry name" value="D_2_HYDROXYACID_DH_2"/>
    <property type="match status" value="1"/>
</dbReference>
<evidence type="ECO:0000256" key="2">
    <source>
        <dbReference type="ARBA" id="ARBA00023002"/>
    </source>
</evidence>
<comment type="similarity">
    <text evidence="1">Belongs to the D-isomer specific 2-hydroxyacid dehydrogenase family.</text>
</comment>
<dbReference type="GO" id="GO:0051287">
    <property type="term" value="F:NAD binding"/>
    <property type="evidence" value="ECO:0007669"/>
    <property type="project" value="InterPro"/>
</dbReference>
<accession>A0A6J7BKY2</accession>
<dbReference type="AlphaFoldDB" id="A0A6J7BKY2"/>
<dbReference type="EMBL" id="CAFAZW010000034">
    <property type="protein sequence ID" value="CAB4844808.1"/>
    <property type="molecule type" value="Genomic_DNA"/>
</dbReference>
<dbReference type="InterPro" id="IPR036291">
    <property type="entry name" value="NAD(P)-bd_dom_sf"/>
</dbReference>
<protein>
    <submittedName>
        <fullName evidence="5">Unannotated protein</fullName>
    </submittedName>
</protein>
<keyword evidence="2" id="KW-0560">Oxidoreductase</keyword>
<dbReference type="InterPro" id="IPR050857">
    <property type="entry name" value="D-2-hydroxyacid_DH"/>
</dbReference>
<evidence type="ECO:0000313" key="5">
    <source>
        <dbReference type="EMBL" id="CAB4844808.1"/>
    </source>
</evidence>
<keyword evidence="3" id="KW-0520">NAD</keyword>
<dbReference type="InterPro" id="IPR006140">
    <property type="entry name" value="D-isomer_DH_NAD-bd"/>
</dbReference>
<dbReference type="PANTHER" id="PTHR42789:SF1">
    <property type="entry name" value="D-ISOMER SPECIFIC 2-HYDROXYACID DEHYDROGENASE FAMILY PROTEIN (AFU_ORTHOLOGUE AFUA_6G10090)"/>
    <property type="match status" value="1"/>
</dbReference>
<gene>
    <name evidence="5" type="ORF">UFOPK3256_01380</name>
</gene>
<evidence type="ECO:0000256" key="3">
    <source>
        <dbReference type="ARBA" id="ARBA00023027"/>
    </source>
</evidence>
<proteinExistence type="inferred from homology"/>
<dbReference type="SUPFAM" id="SSF52283">
    <property type="entry name" value="Formate/glycerate dehydrogenase catalytic domain-like"/>
    <property type="match status" value="1"/>
</dbReference>
<dbReference type="SUPFAM" id="SSF51735">
    <property type="entry name" value="NAD(P)-binding Rossmann-fold domains"/>
    <property type="match status" value="1"/>
</dbReference>
<reference evidence="5" key="1">
    <citation type="submission" date="2020-05" db="EMBL/GenBank/DDBJ databases">
        <authorList>
            <person name="Chiriac C."/>
            <person name="Salcher M."/>
            <person name="Ghai R."/>
            <person name="Kavagutti S V."/>
        </authorList>
    </citation>
    <scope>NUCLEOTIDE SEQUENCE</scope>
</reference>
<dbReference type="PANTHER" id="PTHR42789">
    <property type="entry name" value="D-ISOMER SPECIFIC 2-HYDROXYACID DEHYDROGENASE FAMILY PROTEIN (AFU_ORTHOLOGUE AFUA_6G10090)"/>
    <property type="match status" value="1"/>
</dbReference>
<sequence length="355" mass="38045">MQIEDFRVGLSGDFINVDGSMKYPSFDLEVLRTTPGITSKFLPNSDPIRSELLEDLDALILLGAQFSADSIPASGRLSVIARFGVGYDSVDVAACTANDIAVCITPDGVRRPVAASILTLILALTGRLIIKDRLTRQGPAGFARARTDYMGMGVVGRTLGSIGIGNIGAEMFRLVRPLEMKFIAHDPFADPTIAAELGIDLVDLETLFRQSDVLTVNCPLTPDTHRLVNADRLALMKPTSYLINTARGSIVDQAALTAALKDCRIAGAGLDVFEREPPAADDPLLQLDNVIVTPHALCWTDQCFAGIGAADLAAVISVYEGRRPAGLLNTSVVSQPGFMAKLDNYASTARQRRQT</sequence>
<organism evidence="5">
    <name type="scientific">freshwater metagenome</name>
    <dbReference type="NCBI Taxonomy" id="449393"/>
    <lineage>
        <taxon>unclassified sequences</taxon>
        <taxon>metagenomes</taxon>
        <taxon>ecological metagenomes</taxon>
    </lineage>
</organism>
<name>A0A6J7BKY2_9ZZZZ</name>
<dbReference type="Pfam" id="PF02826">
    <property type="entry name" value="2-Hacid_dh_C"/>
    <property type="match status" value="1"/>
</dbReference>
<dbReference type="Gene3D" id="3.40.50.720">
    <property type="entry name" value="NAD(P)-binding Rossmann-like Domain"/>
    <property type="match status" value="2"/>
</dbReference>
<dbReference type="GO" id="GO:0016616">
    <property type="term" value="F:oxidoreductase activity, acting on the CH-OH group of donors, NAD or NADP as acceptor"/>
    <property type="evidence" value="ECO:0007669"/>
    <property type="project" value="InterPro"/>
</dbReference>